<sequence length="278" mass="27334">MSGSGKEQQPVGLARIAADDELLDALGRGETPDGDLTTELLAAWRADLADEAPSPVATDPPPPVATGPAAAAGEPPAPSVRVAAGDPARKRRLVQALLGAAAAAVVAVGFAVSTHQAQPGSPLWPVSKVVYPQRAEALAAEKAIADARTAAAAGRVADARALLATASAHIARIDDPATAKRLRADVDALMGILTAAAPQPPTTTAPPAPPPSTAPAPGTGPSAPSTSKSPPPPSGGAPAPESSPSPPGGGLLPDLPLPTPLLPLPDLPLPSLLPILPG</sequence>
<accession>A0ABV6MHF3</accession>
<reference evidence="2 3" key="1">
    <citation type="submission" date="2024-09" db="EMBL/GenBank/DDBJ databases">
        <authorList>
            <person name="Sun Q."/>
            <person name="Mori K."/>
        </authorList>
    </citation>
    <scope>NUCLEOTIDE SEQUENCE [LARGE SCALE GENOMIC DNA]</scope>
    <source>
        <strain evidence="2 3">TBRC 3947</strain>
    </source>
</reference>
<feature type="region of interest" description="Disordered" evidence="1">
    <location>
        <begin position="196"/>
        <end position="278"/>
    </location>
</feature>
<evidence type="ECO:0000313" key="2">
    <source>
        <dbReference type="EMBL" id="MFC0534155.1"/>
    </source>
</evidence>
<feature type="compositionally biased region" description="Low complexity" evidence="1">
    <location>
        <begin position="269"/>
        <end position="278"/>
    </location>
</feature>
<feature type="compositionally biased region" description="Pro residues" evidence="1">
    <location>
        <begin position="255"/>
        <end position="268"/>
    </location>
</feature>
<dbReference type="EMBL" id="JBHLUH010000104">
    <property type="protein sequence ID" value="MFC0534155.1"/>
    <property type="molecule type" value="Genomic_DNA"/>
</dbReference>
<evidence type="ECO:0000256" key="1">
    <source>
        <dbReference type="SAM" id="MobiDB-lite"/>
    </source>
</evidence>
<name>A0ABV6MHF3_9ACTN</name>
<organism evidence="2 3">
    <name type="scientific">Phytohabitans kaempferiae</name>
    <dbReference type="NCBI Taxonomy" id="1620943"/>
    <lineage>
        <taxon>Bacteria</taxon>
        <taxon>Bacillati</taxon>
        <taxon>Actinomycetota</taxon>
        <taxon>Actinomycetes</taxon>
        <taxon>Micromonosporales</taxon>
        <taxon>Micromonosporaceae</taxon>
    </lineage>
</organism>
<comment type="caution">
    <text evidence="2">The sequence shown here is derived from an EMBL/GenBank/DDBJ whole genome shotgun (WGS) entry which is preliminary data.</text>
</comment>
<feature type="region of interest" description="Disordered" evidence="1">
    <location>
        <begin position="51"/>
        <end position="82"/>
    </location>
</feature>
<feature type="compositionally biased region" description="Pro residues" evidence="1">
    <location>
        <begin position="229"/>
        <end position="247"/>
    </location>
</feature>
<keyword evidence="3" id="KW-1185">Reference proteome</keyword>
<gene>
    <name evidence="2" type="ORF">ACFFIA_41860</name>
</gene>
<evidence type="ECO:0000313" key="3">
    <source>
        <dbReference type="Proteomes" id="UP001589867"/>
    </source>
</evidence>
<feature type="compositionally biased region" description="Low complexity" evidence="1">
    <location>
        <begin position="215"/>
        <end position="228"/>
    </location>
</feature>
<evidence type="ECO:0008006" key="4">
    <source>
        <dbReference type="Google" id="ProtNLM"/>
    </source>
</evidence>
<proteinExistence type="predicted"/>
<dbReference type="Proteomes" id="UP001589867">
    <property type="component" value="Unassembled WGS sequence"/>
</dbReference>
<protein>
    <recommendedName>
        <fullName evidence="4">Anti-sigma-D factor RsdA sigma factor binding region domain-containing protein</fullName>
    </recommendedName>
</protein>
<feature type="compositionally biased region" description="Pro residues" evidence="1">
    <location>
        <begin position="198"/>
        <end position="214"/>
    </location>
</feature>
<dbReference type="RefSeq" id="WP_377262643.1">
    <property type="nucleotide sequence ID" value="NZ_JBHLUH010000104.1"/>
</dbReference>